<comment type="similarity">
    <text evidence="1">Belongs to the ABC transporter superfamily.</text>
</comment>
<reference evidence="6 7" key="1">
    <citation type="submission" date="2016-10" db="EMBL/GenBank/DDBJ databases">
        <authorList>
            <person name="Varghese N."/>
            <person name="Submissions S."/>
        </authorList>
    </citation>
    <scope>NUCLEOTIDE SEQUENCE [LARGE SCALE GENOMIC DNA]</scope>
    <source>
        <strain evidence="6 7">DSM 16643</strain>
    </source>
</reference>
<dbReference type="PROSITE" id="PS00211">
    <property type="entry name" value="ABC_TRANSPORTER_1"/>
    <property type="match status" value="1"/>
</dbReference>
<evidence type="ECO:0000313" key="7">
    <source>
        <dbReference type="Proteomes" id="UP000323439"/>
    </source>
</evidence>
<dbReference type="PANTHER" id="PTHR46743:SF2">
    <property type="entry name" value="TEICHOIC ACIDS EXPORT ATP-BINDING PROTEIN TAGH"/>
    <property type="match status" value="1"/>
</dbReference>
<evidence type="ECO:0000313" key="6">
    <source>
        <dbReference type="EMBL" id="SDA61698.1"/>
    </source>
</evidence>
<dbReference type="GO" id="GO:0016020">
    <property type="term" value="C:membrane"/>
    <property type="evidence" value="ECO:0007669"/>
    <property type="project" value="InterPro"/>
</dbReference>
<protein>
    <submittedName>
        <fullName evidence="6">Lipopolysaccharide transport system ATP-binding protein</fullName>
    </submittedName>
</protein>
<keyword evidence="7" id="KW-1185">Reference proteome</keyword>
<dbReference type="Gene3D" id="3.40.50.300">
    <property type="entry name" value="P-loop containing nucleotide triphosphate hydrolases"/>
    <property type="match status" value="1"/>
</dbReference>
<dbReference type="InterPro" id="IPR017871">
    <property type="entry name" value="ABC_transporter-like_CS"/>
</dbReference>
<dbReference type="STRING" id="230361.sm9_1999"/>
<evidence type="ECO:0000256" key="2">
    <source>
        <dbReference type="ARBA" id="ARBA00022448"/>
    </source>
</evidence>
<evidence type="ECO:0000256" key="4">
    <source>
        <dbReference type="ARBA" id="ARBA00022840"/>
    </source>
</evidence>
<dbReference type="InterPro" id="IPR015860">
    <property type="entry name" value="ABC_transpr_TagH-like"/>
</dbReference>
<dbReference type="EMBL" id="FMXB01000013">
    <property type="protein sequence ID" value="SDA61698.1"/>
    <property type="molecule type" value="Genomic_DNA"/>
</dbReference>
<accession>A0A1G5WU46</accession>
<gene>
    <name evidence="6" type="ORF">SAMN02910315_01699</name>
</gene>
<evidence type="ECO:0000259" key="5">
    <source>
        <dbReference type="PROSITE" id="PS50893"/>
    </source>
</evidence>
<dbReference type="GO" id="GO:0140359">
    <property type="term" value="F:ABC-type transporter activity"/>
    <property type="evidence" value="ECO:0007669"/>
    <property type="project" value="InterPro"/>
</dbReference>
<dbReference type="GO" id="GO:0016887">
    <property type="term" value="F:ATP hydrolysis activity"/>
    <property type="evidence" value="ECO:0007669"/>
    <property type="project" value="InterPro"/>
</dbReference>
<organism evidence="6 7">
    <name type="scientific">Methanobrevibacter millerae</name>
    <dbReference type="NCBI Taxonomy" id="230361"/>
    <lineage>
        <taxon>Archaea</taxon>
        <taxon>Methanobacteriati</taxon>
        <taxon>Methanobacteriota</taxon>
        <taxon>Methanomada group</taxon>
        <taxon>Methanobacteria</taxon>
        <taxon>Methanobacteriales</taxon>
        <taxon>Methanobacteriaceae</taxon>
        <taxon>Methanobrevibacter</taxon>
    </lineage>
</organism>
<proteinExistence type="inferred from homology"/>
<dbReference type="InterPro" id="IPR050683">
    <property type="entry name" value="Bact_Polysacc_Export_ATP-bd"/>
</dbReference>
<dbReference type="InterPro" id="IPR027417">
    <property type="entry name" value="P-loop_NTPase"/>
</dbReference>
<dbReference type="GO" id="GO:0005524">
    <property type="term" value="F:ATP binding"/>
    <property type="evidence" value="ECO:0007669"/>
    <property type="project" value="UniProtKB-KW"/>
</dbReference>
<dbReference type="SUPFAM" id="SSF52540">
    <property type="entry name" value="P-loop containing nucleoside triphosphate hydrolases"/>
    <property type="match status" value="1"/>
</dbReference>
<dbReference type="CDD" id="cd03220">
    <property type="entry name" value="ABC_KpsT_Wzt"/>
    <property type="match status" value="1"/>
</dbReference>
<dbReference type="Proteomes" id="UP000323439">
    <property type="component" value="Unassembled WGS sequence"/>
</dbReference>
<keyword evidence="3" id="KW-0547">Nucleotide-binding</keyword>
<dbReference type="AlphaFoldDB" id="A0A1G5WU46"/>
<dbReference type="Pfam" id="PF00005">
    <property type="entry name" value="ABC_tran"/>
    <property type="match status" value="1"/>
</dbReference>
<dbReference type="PROSITE" id="PS50893">
    <property type="entry name" value="ABC_TRANSPORTER_2"/>
    <property type="match status" value="1"/>
</dbReference>
<evidence type="ECO:0000256" key="1">
    <source>
        <dbReference type="ARBA" id="ARBA00005417"/>
    </source>
</evidence>
<dbReference type="RefSeq" id="WP_223166046.1">
    <property type="nucleotide sequence ID" value="NZ_FMXB01000013.1"/>
</dbReference>
<keyword evidence="2" id="KW-0813">Transport</keyword>
<sequence length="572" mass="63769">MKKNNNYGLYFNSKQDGKKIINHHFNFNNIDDEKFKEEALFIYNSINEGKIDLNPDEKEEIFQELELILNHFNSSQSNEKSKDSLISKNLDNEINSYFRVNQNMSEKYSSSENSFNPHVESMALSNDSENKSLLEGNIDNKNNEKSYIGDFISVEDDVSGELSVVDVEDEEVPTDDEVFDEPLEINIEKELPIPEEGTDYVLEDATGEDVATNVVGEEPTETQKVLDEKSGELSVDDALNELVDDESSILNNDLVIEDSFDDSISVEDDVSDELSVVDVEDDVSDELSVVDVEDDVSDELSVDDALNGLIENYSSEVAIKVENLSMQFKVSKDKIDTLKELIIRTIKRNKSESKIVTALDGISFEIPKGDRVGVIGFNAAGKSTLLKVLAGVYDATGGTIETKGKIAPLLELGAGFDFNYTGKDNIFLYGAFLGYSEDFLKERYDEILEFSELGDAINYHVKTYSSGMRAKLAFSIATIVEPDILILDEILSVGDIKFRKKSSDKIRSLINSGITVLLVSHSVGQIRDLCNKAIWIDEGKLIMYGEVNEVCDAYIKAAANATKDQLENIQLN</sequence>
<dbReference type="PANTHER" id="PTHR46743">
    <property type="entry name" value="TEICHOIC ACIDS EXPORT ATP-BINDING PROTEIN TAGH"/>
    <property type="match status" value="1"/>
</dbReference>
<keyword evidence="4 6" id="KW-0067">ATP-binding</keyword>
<evidence type="ECO:0000256" key="3">
    <source>
        <dbReference type="ARBA" id="ARBA00022741"/>
    </source>
</evidence>
<feature type="domain" description="ABC transporter" evidence="5">
    <location>
        <begin position="343"/>
        <end position="563"/>
    </location>
</feature>
<name>A0A1G5WU46_9EURY</name>
<dbReference type="InterPro" id="IPR003439">
    <property type="entry name" value="ABC_transporter-like_ATP-bd"/>
</dbReference>